<proteinExistence type="predicted"/>
<feature type="region of interest" description="Disordered" evidence="1">
    <location>
        <begin position="20"/>
        <end position="48"/>
    </location>
</feature>
<keyword evidence="3" id="KW-1185">Reference proteome</keyword>
<comment type="caution">
    <text evidence="2">The sequence shown here is derived from an EMBL/GenBank/DDBJ whole genome shotgun (WGS) entry which is preliminary data.</text>
</comment>
<organism evidence="2 3">
    <name type="scientific">Chryseomicrobium palamuruense</name>
    <dbReference type="NCBI Taxonomy" id="682973"/>
    <lineage>
        <taxon>Bacteria</taxon>
        <taxon>Bacillati</taxon>
        <taxon>Bacillota</taxon>
        <taxon>Bacilli</taxon>
        <taxon>Bacillales</taxon>
        <taxon>Caryophanaceae</taxon>
        <taxon>Chryseomicrobium</taxon>
    </lineage>
</organism>
<reference evidence="3" key="1">
    <citation type="journal article" date="2019" name="Int. J. Syst. Evol. Microbiol.">
        <title>The Global Catalogue of Microorganisms (GCM) 10K type strain sequencing project: providing services to taxonomists for standard genome sequencing and annotation.</title>
        <authorList>
            <consortium name="The Broad Institute Genomics Platform"/>
            <consortium name="The Broad Institute Genome Sequencing Center for Infectious Disease"/>
            <person name="Wu L."/>
            <person name="Ma J."/>
        </authorList>
    </citation>
    <scope>NUCLEOTIDE SEQUENCE [LARGE SCALE GENOMIC DNA]</scope>
    <source>
        <strain evidence="3">CCUG 50353</strain>
    </source>
</reference>
<protein>
    <recommendedName>
        <fullName evidence="4">Lipoprotein</fullName>
    </recommendedName>
</protein>
<dbReference type="PROSITE" id="PS51257">
    <property type="entry name" value="PROKAR_LIPOPROTEIN"/>
    <property type="match status" value="1"/>
</dbReference>
<accession>A0ABV8UUK6</accession>
<evidence type="ECO:0000313" key="3">
    <source>
        <dbReference type="Proteomes" id="UP001595733"/>
    </source>
</evidence>
<evidence type="ECO:0000313" key="2">
    <source>
        <dbReference type="EMBL" id="MFC4354184.1"/>
    </source>
</evidence>
<evidence type="ECO:0000256" key="1">
    <source>
        <dbReference type="SAM" id="MobiDB-lite"/>
    </source>
</evidence>
<dbReference type="Proteomes" id="UP001595733">
    <property type="component" value="Unassembled WGS sequence"/>
</dbReference>
<name>A0ABV8UUK6_9BACL</name>
<dbReference type="EMBL" id="JBHSEF010000009">
    <property type="protein sequence ID" value="MFC4354184.1"/>
    <property type="molecule type" value="Genomic_DNA"/>
</dbReference>
<sequence>MKKYAWILGASTILLLGACGDEDVAPDTPTEQEAQQADDISDNAPGVEPVEQDISTKYSEMDEVAGARVGDRDGVIEARIMFTDTPSEDEAKAIAEEFAKELKEQYTDQPVTVTAVQSGKTLSTLEME</sequence>
<dbReference type="RefSeq" id="WP_378140323.1">
    <property type="nucleotide sequence ID" value="NZ_JBHSEF010000009.1"/>
</dbReference>
<gene>
    <name evidence="2" type="ORF">ACFO0S_03745</name>
</gene>
<evidence type="ECO:0008006" key="4">
    <source>
        <dbReference type="Google" id="ProtNLM"/>
    </source>
</evidence>